<dbReference type="InterPro" id="IPR013196">
    <property type="entry name" value="HTH_11"/>
</dbReference>
<dbReference type="SUPFAM" id="SSF53067">
    <property type="entry name" value="Actin-like ATPase domain"/>
    <property type="match status" value="1"/>
</dbReference>
<evidence type="ECO:0000313" key="3">
    <source>
        <dbReference type="EMBL" id="MEQ0565187.1"/>
    </source>
</evidence>
<evidence type="ECO:0000259" key="2">
    <source>
        <dbReference type="Pfam" id="PF08279"/>
    </source>
</evidence>
<reference evidence="3 4" key="1">
    <citation type="submission" date="2024-05" db="EMBL/GenBank/DDBJ databases">
        <authorList>
            <person name="Zhao H."/>
            <person name="Xu Y."/>
            <person name="Lin S."/>
            <person name="Spain J.C."/>
            <person name="Zhou N.-Y."/>
        </authorList>
    </citation>
    <scope>NUCLEOTIDE SEQUENCE [LARGE SCALE GENOMIC DNA]</scope>
    <source>
        <strain evidence="3 4">NEAU-NG30</strain>
    </source>
</reference>
<dbReference type="PANTHER" id="PTHR18964:SF173">
    <property type="entry name" value="GLUCOKINASE"/>
    <property type="match status" value="1"/>
</dbReference>
<name>A0ABV0LS94_9PSEU</name>
<sequence>MRVHLMDVAAQQPGTRTENHERVIELLRTRGPLTRAELARLLDVSRATISNVVGALYRDGVIVEGADAGTAGPPRQGRPGTPLTLNPSAGAVVGIDFGHTHVRVIVADLAHTVLTEQCRELERDHDARESLETAAALAEEALTAAGVDRGKVLGVGAGLPGPVSTLTGTIGPSSIAPSWVGLRPADELGALLGLPVIVDNVGNLGALAEVTWGAGRGAQVAVYVKLGTGVGAGFVMGGRLFRGSCGTAAEFGHLTIDPAGAVCRCGNRGCLETCVSLPALLAQLRTRQGPGFTADDLIRRALDGDRACVRVLTDAGHRLGSALAVLGNLLNPDRVIIGGDLAAAFDILLPPLRSALERDALPFAVAQVSVCKGQLGERAVALGSVVTVLHASARLAGRG</sequence>
<comment type="similarity">
    <text evidence="1">Belongs to the ROK (NagC/XylR) family.</text>
</comment>
<feature type="domain" description="Helix-turn-helix type 11" evidence="2">
    <location>
        <begin position="22"/>
        <end position="65"/>
    </location>
</feature>
<dbReference type="PROSITE" id="PS01125">
    <property type="entry name" value="ROK"/>
    <property type="match status" value="1"/>
</dbReference>
<protein>
    <submittedName>
        <fullName evidence="3">ROK family protein</fullName>
    </submittedName>
</protein>
<dbReference type="InterPro" id="IPR011991">
    <property type="entry name" value="ArsR-like_HTH"/>
</dbReference>
<dbReference type="Proteomes" id="UP001440984">
    <property type="component" value="Unassembled WGS sequence"/>
</dbReference>
<proteinExistence type="inferred from homology"/>
<comment type="caution">
    <text evidence="3">The sequence shown here is derived from an EMBL/GenBank/DDBJ whole genome shotgun (WGS) entry which is preliminary data.</text>
</comment>
<gene>
    <name evidence="3" type="ORF">ABJI51_39440</name>
</gene>
<dbReference type="Pfam" id="PF00480">
    <property type="entry name" value="ROK"/>
    <property type="match status" value="1"/>
</dbReference>
<accession>A0ABV0LS94</accession>
<dbReference type="CDD" id="cd00090">
    <property type="entry name" value="HTH_ARSR"/>
    <property type="match status" value="1"/>
</dbReference>
<dbReference type="InterPro" id="IPR036388">
    <property type="entry name" value="WH-like_DNA-bd_sf"/>
</dbReference>
<dbReference type="InterPro" id="IPR036390">
    <property type="entry name" value="WH_DNA-bd_sf"/>
</dbReference>
<dbReference type="RefSeq" id="WP_348956268.1">
    <property type="nucleotide sequence ID" value="NZ_JBDZYD010000018.1"/>
</dbReference>
<dbReference type="Gene3D" id="3.30.420.40">
    <property type="match status" value="2"/>
</dbReference>
<dbReference type="InterPro" id="IPR049874">
    <property type="entry name" value="ROK_cs"/>
</dbReference>
<evidence type="ECO:0000313" key="4">
    <source>
        <dbReference type="Proteomes" id="UP001440984"/>
    </source>
</evidence>
<evidence type="ECO:0000256" key="1">
    <source>
        <dbReference type="ARBA" id="ARBA00006479"/>
    </source>
</evidence>
<dbReference type="InterPro" id="IPR000600">
    <property type="entry name" value="ROK"/>
</dbReference>
<dbReference type="SUPFAM" id="SSF46785">
    <property type="entry name" value="Winged helix' DNA-binding domain"/>
    <property type="match status" value="1"/>
</dbReference>
<dbReference type="EMBL" id="JBDZYD010000018">
    <property type="protein sequence ID" value="MEQ0565187.1"/>
    <property type="molecule type" value="Genomic_DNA"/>
</dbReference>
<dbReference type="Pfam" id="PF08279">
    <property type="entry name" value="HTH_11"/>
    <property type="match status" value="1"/>
</dbReference>
<dbReference type="PANTHER" id="PTHR18964">
    <property type="entry name" value="ROK (REPRESSOR, ORF, KINASE) FAMILY"/>
    <property type="match status" value="1"/>
</dbReference>
<dbReference type="InterPro" id="IPR043129">
    <property type="entry name" value="ATPase_NBD"/>
</dbReference>
<dbReference type="Gene3D" id="1.10.10.10">
    <property type="entry name" value="Winged helix-like DNA-binding domain superfamily/Winged helix DNA-binding domain"/>
    <property type="match status" value="1"/>
</dbReference>
<keyword evidence="4" id="KW-1185">Reference proteome</keyword>
<organism evidence="3 4">
    <name type="scientific">Amycolatopsis melonis</name>
    <dbReference type="NCBI Taxonomy" id="3156488"/>
    <lineage>
        <taxon>Bacteria</taxon>
        <taxon>Bacillati</taxon>
        <taxon>Actinomycetota</taxon>
        <taxon>Actinomycetes</taxon>
        <taxon>Pseudonocardiales</taxon>
        <taxon>Pseudonocardiaceae</taxon>
        <taxon>Amycolatopsis</taxon>
    </lineage>
</organism>